<dbReference type="GO" id="GO:0016020">
    <property type="term" value="C:membrane"/>
    <property type="evidence" value="ECO:0007669"/>
    <property type="project" value="InterPro"/>
</dbReference>
<feature type="transmembrane region" description="Helical" evidence="1">
    <location>
        <begin position="38"/>
        <end position="59"/>
    </location>
</feature>
<evidence type="ECO:0000313" key="2">
    <source>
        <dbReference type="EMBL" id="CEP78527.1"/>
    </source>
</evidence>
<gene>
    <name evidence="2" type="ORF">DTL3_1226</name>
</gene>
<dbReference type="HOGENOM" id="CLU_098232_4_0_0"/>
<name>A0A0C7NRN2_DEFTU</name>
<dbReference type="Gene3D" id="1.10.1760.20">
    <property type="match status" value="1"/>
</dbReference>
<feature type="transmembrane region" description="Helical" evidence="1">
    <location>
        <begin position="110"/>
        <end position="134"/>
    </location>
</feature>
<keyword evidence="1" id="KW-1133">Transmembrane helix</keyword>
<reference evidence="3" key="1">
    <citation type="submission" date="2014-11" db="EMBL/GenBank/DDBJ databases">
        <authorList>
            <person name="Wibberg D."/>
        </authorList>
    </citation>
    <scope>NUCLEOTIDE SEQUENCE [LARGE SCALE GENOMIC DNA]</scope>
    <source>
        <strain evidence="3">L3</strain>
    </source>
</reference>
<dbReference type="KEGG" id="dtn:DTL3_1226"/>
<feature type="transmembrane region" description="Helical" evidence="1">
    <location>
        <begin position="6"/>
        <end position="26"/>
    </location>
</feature>
<organism evidence="2 3">
    <name type="scientific">Defluviitoga tunisiensis</name>
    <dbReference type="NCBI Taxonomy" id="1006576"/>
    <lineage>
        <taxon>Bacteria</taxon>
        <taxon>Thermotogati</taxon>
        <taxon>Thermotogota</taxon>
        <taxon>Thermotogae</taxon>
        <taxon>Petrotogales</taxon>
        <taxon>Petrotogaceae</taxon>
        <taxon>Defluviitoga</taxon>
    </lineage>
</organism>
<dbReference type="Pfam" id="PF07155">
    <property type="entry name" value="ECF-ribofla_trS"/>
    <property type="match status" value="1"/>
</dbReference>
<keyword evidence="1" id="KW-0812">Transmembrane</keyword>
<dbReference type="NCBIfam" id="TIGR04518">
    <property type="entry name" value="ECF_S_folT_fam"/>
    <property type="match status" value="1"/>
</dbReference>
<evidence type="ECO:0000256" key="1">
    <source>
        <dbReference type="SAM" id="Phobius"/>
    </source>
</evidence>
<dbReference type="EMBL" id="LN824141">
    <property type="protein sequence ID" value="CEP78527.1"/>
    <property type="molecule type" value="Genomic_DNA"/>
</dbReference>
<evidence type="ECO:0008006" key="4">
    <source>
        <dbReference type="Google" id="ProtNLM"/>
    </source>
</evidence>
<sequence length="180" mass="20106">MPARKSYKLILNSLFIVLSMILTRVLSIRIPIGNVEVIRFGFGTIPVYLSSYLFGPLSGMLVGSFEDLLGYWINPVGPFLPQFTLTKALYGLLPGLVFKYGFKKKINYWSLAFSCVAGEIVGITLTPFFIHQAFGVPYVVLMPPRIGGFVALFFLNPLIIQLILTRVPQLNRLIKENSDG</sequence>
<feature type="transmembrane region" description="Helical" evidence="1">
    <location>
        <begin position="79"/>
        <end position="98"/>
    </location>
</feature>
<feature type="transmembrane region" description="Helical" evidence="1">
    <location>
        <begin position="146"/>
        <end position="165"/>
    </location>
</feature>
<keyword evidence="1" id="KW-0472">Membrane</keyword>
<dbReference type="Proteomes" id="UP000032809">
    <property type="component" value="Chromosome I"/>
</dbReference>
<dbReference type="STRING" id="1006576.DTL3_1226"/>
<proteinExistence type="predicted"/>
<dbReference type="RefSeq" id="WP_045087955.1">
    <property type="nucleotide sequence ID" value="NZ_LN824141.1"/>
</dbReference>
<keyword evidence="3" id="KW-1185">Reference proteome</keyword>
<evidence type="ECO:0000313" key="3">
    <source>
        <dbReference type="Proteomes" id="UP000032809"/>
    </source>
</evidence>
<accession>A0A0C7NRN2</accession>
<protein>
    <recommendedName>
        <fullName evidence="4">Folate family ECF transporter S component</fullName>
    </recommendedName>
</protein>
<dbReference type="InterPro" id="IPR009825">
    <property type="entry name" value="ECF_substrate-spec-like"/>
</dbReference>
<dbReference type="OrthoDB" id="4624at2"/>
<dbReference type="AlphaFoldDB" id="A0A0C7NRN2"/>
<dbReference type="InterPro" id="IPR030949">
    <property type="entry name" value="ECF_S_folate_fam"/>
</dbReference>